<gene>
    <name evidence="2" type="ORF">Din_000927</name>
</gene>
<dbReference type="AlphaFoldDB" id="A0A5B6YJ98"/>
<feature type="compositionally biased region" description="Basic and acidic residues" evidence="1">
    <location>
        <begin position="235"/>
        <end position="250"/>
    </location>
</feature>
<evidence type="ECO:0000256" key="1">
    <source>
        <dbReference type="SAM" id="MobiDB-lite"/>
    </source>
</evidence>
<evidence type="ECO:0000313" key="2">
    <source>
        <dbReference type="EMBL" id="MPA31486.1"/>
    </source>
</evidence>
<dbReference type="EMBL" id="GHES01000927">
    <property type="protein sequence ID" value="MPA31486.1"/>
    <property type="molecule type" value="Transcribed_RNA"/>
</dbReference>
<organism evidence="2">
    <name type="scientific">Davidia involucrata</name>
    <name type="common">Dove tree</name>
    <dbReference type="NCBI Taxonomy" id="16924"/>
    <lineage>
        <taxon>Eukaryota</taxon>
        <taxon>Viridiplantae</taxon>
        <taxon>Streptophyta</taxon>
        <taxon>Embryophyta</taxon>
        <taxon>Tracheophyta</taxon>
        <taxon>Spermatophyta</taxon>
        <taxon>Magnoliopsida</taxon>
        <taxon>eudicotyledons</taxon>
        <taxon>Gunneridae</taxon>
        <taxon>Pentapetalae</taxon>
        <taxon>asterids</taxon>
        <taxon>Cornales</taxon>
        <taxon>Nyssaceae</taxon>
        <taxon>Davidia</taxon>
    </lineage>
</organism>
<reference evidence="2" key="1">
    <citation type="submission" date="2019-08" db="EMBL/GenBank/DDBJ databases">
        <title>Reference gene set and small RNA set construction with multiple tissues from Davidia involucrata Baill.</title>
        <authorList>
            <person name="Yang H."/>
            <person name="Zhou C."/>
            <person name="Li G."/>
            <person name="Wang J."/>
            <person name="Gao P."/>
            <person name="Wang M."/>
            <person name="Wang R."/>
            <person name="Zhao Y."/>
        </authorList>
    </citation>
    <scope>NUCLEOTIDE SEQUENCE</scope>
    <source>
        <tissue evidence="2">Mixed with DoveR01_LX</tissue>
    </source>
</reference>
<accession>A0A5B6YJ98</accession>
<proteinExistence type="predicted"/>
<sequence>MGCGTSKFTLEEDGGKRSFHPIRHRFEGMSKSRRVVSADGNPSTKLLLKDGGEEDVVVVVDLNDGRRSVSSPMKVKEVRIMKAPASVQEESVTAVDSNDGRRSSVSSRLKVKDGRILKTPAAVHEEIVSAFDSYEGRRSVSSPMKPKDVRVVKPPAVHEEIATAFDSNDGRRSVSSPMTTRDVRIVKTLAVQEESVVDSNDGRRSVSSLMKVKDVRIVKAPALQQESVTAVDSDAATKKLGGEEKERGPVGIEVESKKDGAVAGKKDLDYEDSDEEEEGGRISDFSFMGSPSFREYCMDCVSEDSVKYDGNNVGEKREKVIMTKEYNASLNLNEGTTTRTAKKERIGRIFRKVFPIGRPAAVKNLLNVTSCYNANVLPAQARAGKPAEKAV</sequence>
<name>A0A5B6YJ98_DAVIN</name>
<protein>
    <submittedName>
        <fullName evidence="2">Uncharacterized protein</fullName>
    </submittedName>
</protein>
<feature type="region of interest" description="Disordered" evidence="1">
    <location>
        <begin position="230"/>
        <end position="250"/>
    </location>
</feature>